<keyword evidence="3" id="KW-1185">Reference proteome</keyword>
<name>A0A8T1MI11_CLOSI</name>
<evidence type="ECO:0000313" key="2">
    <source>
        <dbReference type="EMBL" id="KAG5448371.1"/>
    </source>
</evidence>
<evidence type="ECO:0000313" key="3">
    <source>
        <dbReference type="Proteomes" id="UP000286415"/>
    </source>
</evidence>
<organism evidence="2 3">
    <name type="scientific">Clonorchis sinensis</name>
    <name type="common">Chinese liver fluke</name>
    <dbReference type="NCBI Taxonomy" id="79923"/>
    <lineage>
        <taxon>Eukaryota</taxon>
        <taxon>Metazoa</taxon>
        <taxon>Spiralia</taxon>
        <taxon>Lophotrochozoa</taxon>
        <taxon>Platyhelminthes</taxon>
        <taxon>Trematoda</taxon>
        <taxon>Digenea</taxon>
        <taxon>Opisthorchiida</taxon>
        <taxon>Opisthorchiata</taxon>
        <taxon>Opisthorchiidae</taxon>
        <taxon>Clonorchis</taxon>
    </lineage>
</organism>
<reference evidence="2 3" key="2">
    <citation type="journal article" date="2021" name="Genomics">
        <title>High-quality reference genome for Clonorchis sinensis.</title>
        <authorList>
            <person name="Young N.D."/>
            <person name="Stroehlein A.J."/>
            <person name="Kinkar L."/>
            <person name="Wang T."/>
            <person name="Sohn W.M."/>
            <person name="Chang B.C.H."/>
            <person name="Kaur P."/>
            <person name="Weisz D."/>
            <person name="Dudchenko O."/>
            <person name="Aiden E.L."/>
            <person name="Korhonen P.K."/>
            <person name="Gasser R.B."/>
        </authorList>
    </citation>
    <scope>NUCLEOTIDE SEQUENCE [LARGE SCALE GENOMIC DNA]</scope>
    <source>
        <strain evidence="2">Cs-k2</strain>
    </source>
</reference>
<feature type="region of interest" description="Disordered" evidence="1">
    <location>
        <begin position="73"/>
        <end position="94"/>
    </location>
</feature>
<dbReference type="EMBL" id="NIRI02000042">
    <property type="protein sequence ID" value="KAG5448371.1"/>
    <property type="molecule type" value="Genomic_DNA"/>
</dbReference>
<sequence length="147" mass="16606">MTIAELCIHSHFAYGQEPILSQRNICNNLSWHDSNNSNQKTLTDRDELKSTQYGSPQGDFRCNKRPSKGIWKGSDDSCAQPSKKQCTLDRLSKEDSHSEMDYILNVAHNMSLSTNVLQVFNEPTLPTSRDEQSLQPNIGVNNTNVHL</sequence>
<dbReference type="AlphaFoldDB" id="A0A8T1MI11"/>
<feature type="region of interest" description="Disordered" evidence="1">
    <location>
        <begin position="126"/>
        <end position="147"/>
    </location>
</feature>
<dbReference type="Proteomes" id="UP000286415">
    <property type="component" value="Unassembled WGS sequence"/>
</dbReference>
<comment type="caution">
    <text evidence="2">The sequence shown here is derived from an EMBL/GenBank/DDBJ whole genome shotgun (WGS) entry which is preliminary data.</text>
</comment>
<proteinExistence type="predicted"/>
<protein>
    <submittedName>
        <fullName evidence="2">Uncharacterized protein</fullName>
    </submittedName>
</protein>
<reference evidence="2 3" key="1">
    <citation type="journal article" date="2018" name="Biotechnol. Adv.">
        <title>Improved genomic resources and new bioinformatic workflow for the carcinogenic parasite Clonorchis sinensis: Biotechnological implications.</title>
        <authorList>
            <person name="Wang D."/>
            <person name="Korhonen P.K."/>
            <person name="Gasser R.B."/>
            <person name="Young N.D."/>
        </authorList>
    </citation>
    <scope>NUCLEOTIDE SEQUENCE [LARGE SCALE GENOMIC DNA]</scope>
    <source>
        <strain evidence="2">Cs-k2</strain>
    </source>
</reference>
<feature type="compositionally biased region" description="Polar residues" evidence="1">
    <location>
        <begin position="133"/>
        <end position="147"/>
    </location>
</feature>
<gene>
    <name evidence="2" type="ORF">CSKR_200735</name>
</gene>
<feature type="region of interest" description="Disordered" evidence="1">
    <location>
        <begin position="36"/>
        <end position="59"/>
    </location>
</feature>
<accession>A0A8T1MI11</accession>
<evidence type="ECO:0000256" key="1">
    <source>
        <dbReference type="SAM" id="MobiDB-lite"/>
    </source>
</evidence>